<dbReference type="EMBL" id="FMBG01000013">
    <property type="protein sequence ID" value="SCC40914.1"/>
    <property type="molecule type" value="Genomic_DNA"/>
</dbReference>
<protein>
    <submittedName>
        <fullName evidence="1">Uncharacterized protein</fullName>
    </submittedName>
</protein>
<evidence type="ECO:0000313" key="1">
    <source>
        <dbReference type="EMBL" id="SCC40914.1"/>
    </source>
</evidence>
<organism evidence="1 2">
    <name type="scientific">Bacillus wiedmannii</name>
    <dbReference type="NCBI Taxonomy" id="1890302"/>
    <lineage>
        <taxon>Bacteria</taxon>
        <taxon>Bacillati</taxon>
        <taxon>Bacillota</taxon>
        <taxon>Bacilli</taxon>
        <taxon>Bacillales</taxon>
        <taxon>Bacillaceae</taxon>
        <taxon>Bacillus</taxon>
        <taxon>Bacillus cereus group</taxon>
    </lineage>
</organism>
<dbReference type="AlphaFoldDB" id="A0AB37YT99"/>
<comment type="caution">
    <text evidence="1">The sequence shown here is derived from an EMBL/GenBank/DDBJ whole genome shotgun (WGS) entry which is preliminary data.</text>
</comment>
<proteinExistence type="predicted"/>
<name>A0AB37YT99_9BACI</name>
<dbReference type="Proteomes" id="UP000195728">
    <property type="component" value="Unassembled WGS sequence"/>
</dbReference>
<reference evidence="1 2" key="1">
    <citation type="submission" date="2016-08" db="EMBL/GenBank/DDBJ databases">
        <authorList>
            <person name="Loux V."/>
            <person name="Rue O."/>
        </authorList>
    </citation>
    <scope>NUCLEOTIDE SEQUENCE [LARGE SCALE GENOMIC DNA]</scope>
    <source>
        <strain evidence="1 2">WSBC_10311</strain>
    </source>
</reference>
<sequence>MRNDFLTGLVAYKGVIA</sequence>
<evidence type="ECO:0000313" key="2">
    <source>
        <dbReference type="Proteomes" id="UP000195728"/>
    </source>
</evidence>
<gene>
    <name evidence="1" type="ORF">BC10311_03086</name>
</gene>
<accession>A0AB37YT99</accession>